<name>A0ABD2JZP7_HETSC</name>
<keyword evidence="3" id="KW-1185">Reference proteome</keyword>
<dbReference type="InterPro" id="IPR052961">
    <property type="entry name" value="Oxido-Kinase-like_Enzymes"/>
</dbReference>
<sequence length="419" mass="47861">MNCAFSQQRHKMEGMLIKNTNFSIQFILDQIRRSFDLEEAQNEQKSTECPVANQLDSFEAIDITGGAAFMSSILKVTFHWKEPKKGHPFPDSVVLKIPGPKYNSLVAQNGREEQTDNAMEEESSDYLIKAHTTEIRFYKNFPRFDASLRLPKFYFGSDYSPSHNNGLIIMEDLSSRASSLLTLPGFDDVHVLAVIDELSKVHAISWKHGELKQIFPVEIRPSFIESMRSNAKQLAKIEPNQVGPLIDRLLSMFNVDYYAMALYTGDKYGFPSCIVHSDLWSPNILWEKNANGEPSDRLCAIIDWQTLHDGNPCNDLSRLLALNTPGQYRRENTGRLLEYYAKKVAEQMGGTAPFTTEQLRVAYKHSLPFSMMYLCFGASCYYHMESVIGKTPNEQKDKRTELLQRVRMFLEDTIAEFGV</sequence>
<evidence type="ECO:0000313" key="3">
    <source>
        <dbReference type="Proteomes" id="UP001620645"/>
    </source>
</evidence>
<dbReference type="Gene3D" id="3.90.1200.10">
    <property type="match status" value="1"/>
</dbReference>
<dbReference type="SMART" id="SM00587">
    <property type="entry name" value="CHK"/>
    <property type="match status" value="1"/>
</dbReference>
<gene>
    <name evidence="2" type="ORF">niasHS_005808</name>
</gene>
<dbReference type="InterPro" id="IPR011009">
    <property type="entry name" value="Kinase-like_dom_sf"/>
</dbReference>
<organism evidence="2 3">
    <name type="scientific">Heterodera schachtii</name>
    <name type="common">Sugarbeet cyst nematode worm</name>
    <name type="synonym">Tylenchus schachtii</name>
    <dbReference type="NCBI Taxonomy" id="97005"/>
    <lineage>
        <taxon>Eukaryota</taxon>
        <taxon>Metazoa</taxon>
        <taxon>Ecdysozoa</taxon>
        <taxon>Nematoda</taxon>
        <taxon>Chromadorea</taxon>
        <taxon>Rhabditida</taxon>
        <taxon>Tylenchina</taxon>
        <taxon>Tylenchomorpha</taxon>
        <taxon>Tylenchoidea</taxon>
        <taxon>Heteroderidae</taxon>
        <taxon>Heteroderinae</taxon>
        <taxon>Heterodera</taxon>
    </lineage>
</organism>
<dbReference type="InterPro" id="IPR012877">
    <property type="entry name" value="Dhs-27"/>
</dbReference>
<dbReference type="Proteomes" id="UP001620645">
    <property type="component" value="Unassembled WGS sequence"/>
</dbReference>
<proteinExistence type="predicted"/>
<comment type="caution">
    <text evidence="2">The sequence shown here is derived from an EMBL/GenBank/DDBJ whole genome shotgun (WGS) entry which is preliminary data.</text>
</comment>
<dbReference type="PANTHER" id="PTHR23020">
    <property type="entry name" value="UNCHARACTERIZED NUCLEAR HORMONE RECEPTOR-RELATED"/>
    <property type="match status" value="1"/>
</dbReference>
<evidence type="ECO:0000313" key="2">
    <source>
        <dbReference type="EMBL" id="KAL3096049.1"/>
    </source>
</evidence>
<evidence type="ECO:0000259" key="1">
    <source>
        <dbReference type="SMART" id="SM00587"/>
    </source>
</evidence>
<dbReference type="InterPro" id="IPR015897">
    <property type="entry name" value="CHK_kinase-like"/>
</dbReference>
<dbReference type="SUPFAM" id="SSF56112">
    <property type="entry name" value="Protein kinase-like (PK-like)"/>
    <property type="match status" value="1"/>
</dbReference>
<dbReference type="Pfam" id="PF07914">
    <property type="entry name" value="DUF1679"/>
    <property type="match status" value="1"/>
</dbReference>
<reference evidence="2 3" key="1">
    <citation type="submission" date="2024-10" db="EMBL/GenBank/DDBJ databases">
        <authorList>
            <person name="Kim D."/>
        </authorList>
    </citation>
    <scope>NUCLEOTIDE SEQUENCE [LARGE SCALE GENOMIC DNA]</scope>
    <source>
        <strain evidence="2">Taebaek</strain>
    </source>
</reference>
<dbReference type="EMBL" id="JBICCN010000078">
    <property type="protein sequence ID" value="KAL3096049.1"/>
    <property type="molecule type" value="Genomic_DNA"/>
</dbReference>
<accession>A0ABD2JZP7</accession>
<feature type="domain" description="CHK kinase-like" evidence="1">
    <location>
        <begin position="168"/>
        <end position="350"/>
    </location>
</feature>
<dbReference type="PANTHER" id="PTHR23020:SF41">
    <property type="entry name" value="AMINOGLYCOSIDE PHOSPHOTRANSFERASE DOMAIN-CONTAINING PROTEIN"/>
    <property type="match status" value="1"/>
</dbReference>
<protein>
    <recommendedName>
        <fullName evidence="1">CHK kinase-like domain-containing protein</fullName>
    </recommendedName>
</protein>
<dbReference type="AlphaFoldDB" id="A0ABD2JZP7"/>